<keyword evidence="2 4" id="KW-1133">Transmembrane helix</keyword>
<dbReference type="STRING" id="55544.A0A4D9DGC5"/>
<feature type="domain" description="ABC transmembrane type-1" evidence="5">
    <location>
        <begin position="156"/>
        <end position="207"/>
    </location>
</feature>
<evidence type="ECO:0000256" key="4">
    <source>
        <dbReference type="SAM" id="Phobius"/>
    </source>
</evidence>
<dbReference type="SUPFAM" id="SSF90123">
    <property type="entry name" value="ABC transporter transmembrane region"/>
    <property type="match status" value="1"/>
</dbReference>
<dbReference type="Proteomes" id="UP000297703">
    <property type="component" value="Unassembled WGS sequence"/>
</dbReference>
<dbReference type="GO" id="GO:0016020">
    <property type="term" value="C:membrane"/>
    <property type="evidence" value="ECO:0007669"/>
    <property type="project" value="InterPro"/>
</dbReference>
<dbReference type="InterPro" id="IPR011527">
    <property type="entry name" value="ABC1_TM_dom"/>
</dbReference>
<dbReference type="GO" id="GO:0140359">
    <property type="term" value="F:ABC-type transporter activity"/>
    <property type="evidence" value="ECO:0007669"/>
    <property type="project" value="InterPro"/>
</dbReference>
<dbReference type="InterPro" id="IPR036640">
    <property type="entry name" value="ABC1_TM_sf"/>
</dbReference>
<evidence type="ECO:0000256" key="3">
    <source>
        <dbReference type="ARBA" id="ARBA00023136"/>
    </source>
</evidence>
<evidence type="ECO:0000313" key="7">
    <source>
        <dbReference type="Proteomes" id="UP000297703"/>
    </source>
</evidence>
<dbReference type="OrthoDB" id="6500128at2759"/>
<reference evidence="6 7" key="2">
    <citation type="submission" date="2019-04" db="EMBL/GenBank/DDBJ databases">
        <title>The genome sequence of big-headed turtle.</title>
        <authorList>
            <person name="Gong S."/>
        </authorList>
    </citation>
    <scope>NUCLEOTIDE SEQUENCE [LARGE SCALE GENOMIC DNA]</scope>
    <source>
        <strain evidence="6">DO16091913</strain>
        <tissue evidence="6">Muscle</tissue>
    </source>
</reference>
<name>A0A4D9DGC5_9SAUR</name>
<dbReference type="EMBL" id="QXTE01000845">
    <property type="protein sequence ID" value="TFJ96038.1"/>
    <property type="molecule type" value="Genomic_DNA"/>
</dbReference>
<keyword evidence="3 4" id="KW-0472">Membrane</keyword>
<dbReference type="Pfam" id="PF00664">
    <property type="entry name" value="ABC_membrane"/>
    <property type="match status" value="1"/>
</dbReference>
<reference evidence="6 7" key="1">
    <citation type="submission" date="2019-04" db="EMBL/GenBank/DDBJ databases">
        <title>Draft genome of the big-headed turtle Platysternon megacephalum.</title>
        <authorList>
            <person name="Gong S."/>
        </authorList>
    </citation>
    <scope>NUCLEOTIDE SEQUENCE [LARGE SCALE GENOMIC DNA]</scope>
    <source>
        <strain evidence="6">DO16091913</strain>
        <tissue evidence="6">Muscle</tissue>
    </source>
</reference>
<feature type="transmembrane region" description="Helical" evidence="4">
    <location>
        <begin position="40"/>
        <end position="60"/>
    </location>
</feature>
<dbReference type="Gene3D" id="1.20.1560.10">
    <property type="entry name" value="ABC transporter type 1, transmembrane domain"/>
    <property type="match status" value="1"/>
</dbReference>
<evidence type="ECO:0000259" key="5">
    <source>
        <dbReference type="Pfam" id="PF00664"/>
    </source>
</evidence>
<organism evidence="6 7">
    <name type="scientific">Platysternon megacephalum</name>
    <name type="common">big-headed turtle</name>
    <dbReference type="NCBI Taxonomy" id="55544"/>
    <lineage>
        <taxon>Eukaryota</taxon>
        <taxon>Metazoa</taxon>
        <taxon>Chordata</taxon>
        <taxon>Craniata</taxon>
        <taxon>Vertebrata</taxon>
        <taxon>Euteleostomi</taxon>
        <taxon>Archelosauria</taxon>
        <taxon>Testudinata</taxon>
        <taxon>Testudines</taxon>
        <taxon>Cryptodira</taxon>
        <taxon>Durocryptodira</taxon>
        <taxon>Testudinoidea</taxon>
        <taxon>Platysternidae</taxon>
        <taxon>Platysternon</taxon>
    </lineage>
</organism>
<evidence type="ECO:0000256" key="1">
    <source>
        <dbReference type="ARBA" id="ARBA00022692"/>
    </source>
</evidence>
<keyword evidence="1 4" id="KW-0812">Transmembrane</keyword>
<keyword evidence="7" id="KW-1185">Reference proteome</keyword>
<sequence>MKLAMAWVSLPLAVLLDFLTLRLALLLCPLLQAWDPLALAWGVALARWALLSLSALAARGRGQGLPGGLQDALLPLAALLSLLLPGYVTLQALAQPRAPPSELLHGWGRGDVFGLTYGVAGLVAALWHQLFPAGKGEPGPSASLGRLLACMRPDLLRFVAIAGAVTEFVSDCLYNGTMNRIHTRIQSRVFSSVLRQEIGFFHANRTGLPPVLRQEIGFFHANRTGTGPPH</sequence>
<protein>
    <submittedName>
        <fullName evidence="6">Molecular chaperone DnaK</fullName>
    </submittedName>
</protein>
<evidence type="ECO:0000313" key="6">
    <source>
        <dbReference type="EMBL" id="TFJ96038.1"/>
    </source>
</evidence>
<feature type="transmembrane region" description="Helical" evidence="4">
    <location>
        <begin position="72"/>
        <end position="94"/>
    </location>
</feature>
<comment type="caution">
    <text evidence="6">The sequence shown here is derived from an EMBL/GenBank/DDBJ whole genome shotgun (WGS) entry which is preliminary data.</text>
</comment>
<accession>A0A4D9DGC5</accession>
<dbReference type="GO" id="GO:0005524">
    <property type="term" value="F:ATP binding"/>
    <property type="evidence" value="ECO:0007669"/>
    <property type="project" value="InterPro"/>
</dbReference>
<dbReference type="AlphaFoldDB" id="A0A4D9DGC5"/>
<evidence type="ECO:0000256" key="2">
    <source>
        <dbReference type="ARBA" id="ARBA00022989"/>
    </source>
</evidence>
<proteinExistence type="predicted"/>
<gene>
    <name evidence="6" type="ORF">DR999_PMT22209</name>
</gene>